<dbReference type="InterPro" id="IPR017974">
    <property type="entry name" value="Claudin_CS"/>
</dbReference>
<evidence type="ECO:0000256" key="5">
    <source>
        <dbReference type="ARBA" id="ARBA00022949"/>
    </source>
</evidence>
<evidence type="ECO:0000313" key="9">
    <source>
        <dbReference type="EMBL" id="KAG9277341.1"/>
    </source>
</evidence>
<dbReference type="Ensembl" id="ENSAMXT00005037412.1">
    <property type="protein sequence ID" value="ENSAMXP00005034277.1"/>
    <property type="gene ID" value="ENSAMXG00005016532.1"/>
</dbReference>
<dbReference type="GO" id="GO:0005886">
    <property type="term" value="C:plasma membrane"/>
    <property type="evidence" value="ECO:0007669"/>
    <property type="project" value="UniProtKB-SubCell"/>
</dbReference>
<feature type="transmembrane region" description="Helical" evidence="8">
    <location>
        <begin position="120"/>
        <end position="143"/>
    </location>
</feature>
<keyword evidence="7 8" id="KW-0472">Membrane</keyword>
<sequence length="222" mass="24637">MSNPCVTLLEVLGLIVGIGAWFCSLAATIMPQWRSQSTELLIIESFEVGLWETCVVHEVAGMECRPYESLLGLSHEIMLARSLMCLSDAVGLLGIILLIPGLKQVKSCRWEGGWRVKRGLKIAAGVLFCIAGIMTLVPVSYMAHDMVMKFFDHSVPEVVPRFEFGDAIFVGWAAGFLHVVAAFLLFTSCIGMARAEPRLVFHRRQDEYKTTIGHSGKRTEYV</sequence>
<dbReference type="RefSeq" id="XP_007248344.2">
    <property type="nucleotide sequence ID" value="XM_007248282.4"/>
</dbReference>
<reference evidence="10" key="2">
    <citation type="submission" date="2025-05" db="UniProtKB">
        <authorList>
            <consortium name="Ensembl"/>
        </authorList>
    </citation>
    <scope>IDENTIFICATION</scope>
</reference>
<dbReference type="GO" id="GO:0005198">
    <property type="term" value="F:structural molecule activity"/>
    <property type="evidence" value="ECO:0007669"/>
    <property type="project" value="InterPro"/>
</dbReference>
<feature type="transmembrane region" description="Helical" evidence="8">
    <location>
        <begin position="78"/>
        <end position="99"/>
    </location>
</feature>
<evidence type="ECO:0000256" key="2">
    <source>
        <dbReference type="ARBA" id="ARBA00022427"/>
    </source>
</evidence>
<keyword evidence="4 8" id="KW-0812">Transmembrane</keyword>
<organism evidence="10 11">
    <name type="scientific">Astyanax mexicanus</name>
    <name type="common">Blind cave fish</name>
    <name type="synonym">Astyanax fasciatus mexicanus</name>
    <dbReference type="NCBI Taxonomy" id="7994"/>
    <lineage>
        <taxon>Eukaryota</taxon>
        <taxon>Metazoa</taxon>
        <taxon>Chordata</taxon>
        <taxon>Craniata</taxon>
        <taxon>Vertebrata</taxon>
        <taxon>Euteleostomi</taxon>
        <taxon>Actinopterygii</taxon>
        <taxon>Neopterygii</taxon>
        <taxon>Teleostei</taxon>
        <taxon>Ostariophysi</taxon>
        <taxon>Characiformes</taxon>
        <taxon>Characoidei</taxon>
        <taxon>Acestrorhamphidae</taxon>
        <taxon>Acestrorhamphinae</taxon>
        <taxon>Astyanax</taxon>
    </lineage>
</organism>
<dbReference type="AlphaFoldDB" id="A0A8B9KA57"/>
<dbReference type="OrthoDB" id="8612291at2759"/>
<dbReference type="Pfam" id="PF00822">
    <property type="entry name" value="PMP22_Claudin"/>
    <property type="match status" value="1"/>
</dbReference>
<gene>
    <name evidence="9" type="primary">CLDN25</name>
    <name evidence="9" type="ORF">AMEX_G7340</name>
</gene>
<keyword evidence="2 8" id="KW-0796">Tight junction</keyword>
<keyword evidence="5 8" id="KW-0965">Cell junction</keyword>
<proteinExistence type="inferred from homology"/>
<dbReference type="Proteomes" id="UP000752171">
    <property type="component" value="Unassembled WGS sequence"/>
</dbReference>
<dbReference type="Gene3D" id="1.20.140.150">
    <property type="match status" value="1"/>
</dbReference>
<feature type="transmembrane region" description="Helical" evidence="8">
    <location>
        <begin position="169"/>
        <end position="193"/>
    </location>
</feature>
<protein>
    <recommendedName>
        <fullName evidence="8">Claudin</fullName>
    </recommendedName>
</protein>
<dbReference type="InterPro" id="IPR004031">
    <property type="entry name" value="PMP22/EMP/MP20/Claudin"/>
</dbReference>
<dbReference type="InterPro" id="IPR006187">
    <property type="entry name" value="Claudin"/>
</dbReference>
<dbReference type="PRINTS" id="PR01077">
    <property type="entry name" value="CLAUDIN"/>
</dbReference>
<dbReference type="EMBL" id="JAICCE010000005">
    <property type="protein sequence ID" value="KAG9277341.1"/>
    <property type="molecule type" value="Genomic_DNA"/>
</dbReference>
<dbReference type="OMA" id="SYMAHLA"/>
<comment type="similarity">
    <text evidence="1 8">Belongs to the claudin family.</text>
</comment>
<comment type="function">
    <text evidence="8">Claudins function as major constituents of the tight junction complexes that regulate the permeability of epithelia.</text>
</comment>
<evidence type="ECO:0000256" key="1">
    <source>
        <dbReference type="ARBA" id="ARBA00008295"/>
    </source>
</evidence>
<accession>A0A8B9KA57</accession>
<dbReference type="PROSITE" id="PS01346">
    <property type="entry name" value="CLAUDIN"/>
    <property type="match status" value="1"/>
</dbReference>
<evidence type="ECO:0000313" key="12">
    <source>
        <dbReference type="Proteomes" id="UP000752171"/>
    </source>
</evidence>
<keyword evidence="3 8" id="KW-1003">Cell membrane</keyword>
<evidence type="ECO:0000256" key="3">
    <source>
        <dbReference type="ARBA" id="ARBA00022475"/>
    </source>
</evidence>
<evidence type="ECO:0000256" key="6">
    <source>
        <dbReference type="ARBA" id="ARBA00022989"/>
    </source>
</evidence>
<dbReference type="Proteomes" id="UP000694621">
    <property type="component" value="Unplaced"/>
</dbReference>
<comment type="subcellular location">
    <subcellularLocation>
        <location evidence="8">Cell junction</location>
        <location evidence="8">Tight junction</location>
    </subcellularLocation>
    <subcellularLocation>
        <location evidence="8">Cell membrane</location>
        <topology evidence="8">Multi-pass membrane protein</topology>
    </subcellularLocation>
</comment>
<dbReference type="KEGG" id="amex:103029803"/>
<reference evidence="9 12" key="1">
    <citation type="submission" date="2021-07" db="EMBL/GenBank/DDBJ databases">
        <authorList>
            <person name="Imarazene B."/>
            <person name="Zahm M."/>
            <person name="Klopp C."/>
            <person name="Cabau C."/>
            <person name="Beille S."/>
            <person name="Jouanno E."/>
            <person name="Castinel A."/>
            <person name="Lluch J."/>
            <person name="Gil L."/>
            <person name="Kuchtly C."/>
            <person name="Lopez Roques C."/>
            <person name="Donnadieu C."/>
            <person name="Parrinello H."/>
            <person name="Journot L."/>
            <person name="Du K."/>
            <person name="Schartl M."/>
            <person name="Retaux S."/>
            <person name="Guiguen Y."/>
        </authorList>
    </citation>
    <scope>NUCLEOTIDE SEQUENCE [LARGE SCALE GENOMIC DNA]</scope>
    <source>
        <strain evidence="9">Pach_M1</strain>
        <tissue evidence="9">Testis</tissue>
    </source>
</reference>
<dbReference type="PANTHER" id="PTHR12002">
    <property type="entry name" value="CLAUDIN"/>
    <property type="match status" value="1"/>
</dbReference>
<feature type="transmembrane region" description="Helical" evidence="8">
    <location>
        <begin position="7"/>
        <end position="30"/>
    </location>
</feature>
<name>A0A8B9KA57_ASTMX</name>
<evidence type="ECO:0000313" key="11">
    <source>
        <dbReference type="Proteomes" id="UP000694621"/>
    </source>
</evidence>
<evidence type="ECO:0000256" key="7">
    <source>
        <dbReference type="ARBA" id="ARBA00023136"/>
    </source>
</evidence>
<evidence type="ECO:0000256" key="4">
    <source>
        <dbReference type="ARBA" id="ARBA00022692"/>
    </source>
</evidence>
<evidence type="ECO:0000313" key="10">
    <source>
        <dbReference type="Ensembl" id="ENSAMXP00005034277.1"/>
    </source>
</evidence>
<dbReference type="GO" id="GO:0005923">
    <property type="term" value="C:bicellular tight junction"/>
    <property type="evidence" value="ECO:0007669"/>
    <property type="project" value="UniProtKB-SubCell"/>
</dbReference>
<evidence type="ECO:0000256" key="8">
    <source>
        <dbReference type="RuleBase" id="RU060637"/>
    </source>
</evidence>
<keyword evidence="6 8" id="KW-1133">Transmembrane helix</keyword>